<dbReference type="Proteomes" id="UP000582659">
    <property type="component" value="Unassembled WGS sequence"/>
</dbReference>
<evidence type="ECO:0000313" key="1">
    <source>
        <dbReference type="EMBL" id="CAD5211451.1"/>
    </source>
</evidence>
<reference evidence="4" key="1">
    <citation type="submission" date="2016-11" db="UniProtKB">
        <authorList>
            <consortium name="WormBaseParasite"/>
        </authorList>
    </citation>
    <scope>IDENTIFICATION</scope>
</reference>
<dbReference type="WBParaSite" id="BXY_0659300.1">
    <property type="protein sequence ID" value="BXY_0659300.1"/>
    <property type="gene ID" value="BXY_0659300"/>
</dbReference>
<reference evidence="1" key="2">
    <citation type="submission" date="2020-09" db="EMBL/GenBank/DDBJ databases">
        <authorList>
            <person name="Kikuchi T."/>
        </authorList>
    </citation>
    <scope>NUCLEOTIDE SEQUENCE</scope>
    <source>
        <strain evidence="1">Ka4C1</strain>
    </source>
</reference>
<protein>
    <submittedName>
        <fullName evidence="1">(pine wood nematode) hypothetical protein</fullName>
    </submittedName>
</protein>
<evidence type="ECO:0000313" key="3">
    <source>
        <dbReference type="Proteomes" id="UP000659654"/>
    </source>
</evidence>
<evidence type="ECO:0000313" key="2">
    <source>
        <dbReference type="Proteomes" id="UP000095284"/>
    </source>
</evidence>
<dbReference type="Proteomes" id="UP000659654">
    <property type="component" value="Unassembled WGS sequence"/>
</dbReference>
<dbReference type="Proteomes" id="UP000095284">
    <property type="component" value="Unplaced"/>
</dbReference>
<dbReference type="EMBL" id="CAJFDI010000001">
    <property type="protein sequence ID" value="CAD5211451.1"/>
    <property type="molecule type" value="Genomic_DNA"/>
</dbReference>
<sequence length="175" mass="20871">MAEYWESNIKKGTDEDYKKYLKEGRSKMHFVNLVANFEAVRAQATLLRDEQKHMDMALISLPLIDERIKRAMQYDEEYRLILKELRKQRRKNLALMKELFETCSNHKYECPECGEEETVSPEEIKAALEQFVKLKTKEARERSERTELANVPKNWIDHVDRLISRHLQERCEIGP</sequence>
<keyword evidence="3" id="KW-1185">Reference proteome</keyword>
<dbReference type="AlphaFoldDB" id="A0A1I7S0R9"/>
<organism evidence="2 4">
    <name type="scientific">Bursaphelenchus xylophilus</name>
    <name type="common">Pinewood nematode worm</name>
    <name type="synonym">Aphelenchoides xylophilus</name>
    <dbReference type="NCBI Taxonomy" id="6326"/>
    <lineage>
        <taxon>Eukaryota</taxon>
        <taxon>Metazoa</taxon>
        <taxon>Ecdysozoa</taxon>
        <taxon>Nematoda</taxon>
        <taxon>Chromadorea</taxon>
        <taxon>Rhabditida</taxon>
        <taxon>Tylenchina</taxon>
        <taxon>Tylenchomorpha</taxon>
        <taxon>Aphelenchoidea</taxon>
        <taxon>Aphelenchoididae</taxon>
        <taxon>Bursaphelenchus</taxon>
    </lineage>
</organism>
<accession>A0A1I7S0R9</accession>
<proteinExistence type="predicted"/>
<gene>
    <name evidence="1" type="ORF">BXYJ_LOCUS2435</name>
</gene>
<name>A0A1I7S0R9_BURXY</name>
<evidence type="ECO:0000313" key="4">
    <source>
        <dbReference type="WBParaSite" id="BXY_0659300.1"/>
    </source>
</evidence>
<dbReference type="SMR" id="A0A1I7S0R9"/>
<dbReference type="EMBL" id="CAJFCV020000001">
    <property type="protein sequence ID" value="CAG9088318.1"/>
    <property type="molecule type" value="Genomic_DNA"/>
</dbReference>